<keyword evidence="2" id="KW-0812">Transmembrane</keyword>
<accession>A0AAE1TYW6</accession>
<dbReference type="PRINTS" id="PR00081">
    <property type="entry name" value="GDHRDH"/>
</dbReference>
<keyword evidence="2" id="KW-0472">Membrane</keyword>
<reference evidence="3" key="1">
    <citation type="submission" date="2023-11" db="EMBL/GenBank/DDBJ databases">
        <title>Genome assemblies of two species of porcelain crab, Petrolisthes cinctipes and Petrolisthes manimaculis (Anomura: Porcellanidae).</title>
        <authorList>
            <person name="Angst P."/>
        </authorList>
    </citation>
    <scope>NUCLEOTIDE SEQUENCE</scope>
    <source>
        <strain evidence="3">PB745_02</strain>
        <tissue evidence="3">Gill</tissue>
    </source>
</reference>
<sequence length="345" mass="38493">MGKQTTYQLLSAETMWSQVQMWAWTVWNYILLYILGAWYMLKELTATHHTPSGLVSQKGRVAIVTGGGRGIGLETVKQFLQLDMTVVVAGRHVPFLEASVAGLRDGGLTSGEARCMELDLTSMASVRKFAADFLALRCPLHILVNNAGIMFWPRELTEDGNEAHWSVNYLGHFLLTHLLLPCLQANRPTTTTIASRVVNLTSSVHYMGSINFEDPNSRQHYNPQAAYAQSKLAQMMFTITLDELVSGQGVMVNAVHPGVVATQLFQHVAWATYFPWLARTFLKTPRQGCDTVIYCSLSPNVTHGGGYYENCTPTAPATYATRKELRDQLWKLSCQQLEIKVFGEK</sequence>
<keyword evidence="2" id="KW-1133">Transmembrane helix</keyword>
<evidence type="ECO:0000256" key="2">
    <source>
        <dbReference type="SAM" id="Phobius"/>
    </source>
</evidence>
<dbReference type="InterPro" id="IPR036291">
    <property type="entry name" value="NAD(P)-bd_dom_sf"/>
</dbReference>
<protein>
    <recommendedName>
        <fullName evidence="5">Dehydrogenase/reductase SDR family member on chromosome X</fullName>
    </recommendedName>
</protein>
<dbReference type="CDD" id="cd05327">
    <property type="entry name" value="retinol-DH_like_SDR_c_like"/>
    <property type="match status" value="1"/>
</dbReference>
<evidence type="ECO:0000313" key="4">
    <source>
        <dbReference type="Proteomes" id="UP001292094"/>
    </source>
</evidence>
<dbReference type="Gene3D" id="3.40.50.720">
    <property type="entry name" value="NAD(P)-binding Rossmann-like Domain"/>
    <property type="match status" value="1"/>
</dbReference>
<evidence type="ECO:0008006" key="5">
    <source>
        <dbReference type="Google" id="ProtNLM"/>
    </source>
</evidence>
<dbReference type="Pfam" id="PF00106">
    <property type="entry name" value="adh_short"/>
    <property type="match status" value="1"/>
</dbReference>
<feature type="transmembrane region" description="Helical" evidence="2">
    <location>
        <begin position="21"/>
        <end position="41"/>
    </location>
</feature>
<dbReference type="Proteomes" id="UP001292094">
    <property type="component" value="Unassembled WGS sequence"/>
</dbReference>
<proteinExistence type="predicted"/>
<dbReference type="PANTHER" id="PTHR43157:SF31">
    <property type="entry name" value="PHOSPHATIDYLINOSITOL-GLYCAN BIOSYNTHESIS CLASS F PROTEIN"/>
    <property type="match status" value="1"/>
</dbReference>
<dbReference type="EMBL" id="JAWZYT010002531">
    <property type="protein sequence ID" value="KAK4303768.1"/>
    <property type="molecule type" value="Genomic_DNA"/>
</dbReference>
<evidence type="ECO:0000256" key="1">
    <source>
        <dbReference type="ARBA" id="ARBA00023002"/>
    </source>
</evidence>
<evidence type="ECO:0000313" key="3">
    <source>
        <dbReference type="EMBL" id="KAK4303768.1"/>
    </source>
</evidence>
<gene>
    <name evidence="3" type="ORF">Pmani_024240</name>
</gene>
<name>A0AAE1TYW6_9EUCA</name>
<comment type="caution">
    <text evidence="3">The sequence shown here is derived from an EMBL/GenBank/DDBJ whole genome shotgun (WGS) entry which is preliminary data.</text>
</comment>
<keyword evidence="1" id="KW-0560">Oxidoreductase</keyword>
<dbReference type="SUPFAM" id="SSF51735">
    <property type="entry name" value="NAD(P)-binding Rossmann-fold domains"/>
    <property type="match status" value="1"/>
</dbReference>
<organism evidence="3 4">
    <name type="scientific">Petrolisthes manimaculis</name>
    <dbReference type="NCBI Taxonomy" id="1843537"/>
    <lineage>
        <taxon>Eukaryota</taxon>
        <taxon>Metazoa</taxon>
        <taxon>Ecdysozoa</taxon>
        <taxon>Arthropoda</taxon>
        <taxon>Crustacea</taxon>
        <taxon>Multicrustacea</taxon>
        <taxon>Malacostraca</taxon>
        <taxon>Eumalacostraca</taxon>
        <taxon>Eucarida</taxon>
        <taxon>Decapoda</taxon>
        <taxon>Pleocyemata</taxon>
        <taxon>Anomura</taxon>
        <taxon>Galatheoidea</taxon>
        <taxon>Porcellanidae</taxon>
        <taxon>Petrolisthes</taxon>
    </lineage>
</organism>
<keyword evidence="4" id="KW-1185">Reference proteome</keyword>
<dbReference type="GO" id="GO:0016491">
    <property type="term" value="F:oxidoreductase activity"/>
    <property type="evidence" value="ECO:0007669"/>
    <property type="project" value="UniProtKB-KW"/>
</dbReference>
<dbReference type="InterPro" id="IPR002347">
    <property type="entry name" value="SDR_fam"/>
</dbReference>
<dbReference type="AlphaFoldDB" id="A0AAE1TYW6"/>
<dbReference type="PANTHER" id="PTHR43157">
    <property type="entry name" value="PHOSPHATIDYLINOSITOL-GLYCAN BIOSYNTHESIS CLASS F PROTEIN-RELATED"/>
    <property type="match status" value="1"/>
</dbReference>